<proteinExistence type="predicted"/>
<keyword evidence="5" id="KW-1185">Reference proteome</keyword>
<feature type="domain" description="DUF2089" evidence="3">
    <location>
        <begin position="8"/>
        <end position="35"/>
    </location>
</feature>
<dbReference type="Pfam" id="PF09862">
    <property type="entry name" value="DUF2089"/>
    <property type="match status" value="1"/>
</dbReference>
<evidence type="ECO:0000313" key="5">
    <source>
        <dbReference type="Proteomes" id="UP000055060"/>
    </source>
</evidence>
<gene>
    <name evidence="4" type="ORF">LARV_03345</name>
</gene>
<dbReference type="Pfam" id="PF22747">
    <property type="entry name" value="Zn_ribbon_DUF2089"/>
    <property type="match status" value="1"/>
</dbReference>
<accession>A0A0S7BMS1</accession>
<dbReference type="RefSeq" id="WP_075074726.1">
    <property type="nucleotide sequence ID" value="NZ_DF967972.1"/>
</dbReference>
<reference evidence="4" key="1">
    <citation type="submission" date="2015-07" db="EMBL/GenBank/DDBJ databases">
        <title>Draft Genome Sequences of Anaerolinea thermolimosa IMO-1, Bellilinea caldifistulae GOMI-1, Leptolinea tardivitalis YMTK-2, Levilinea saccharolytica KIBI-1,Longilinea arvoryzae KOME-1, Previously Described as Members of the Anaerolineaceae (Chloroflexi).</title>
        <authorList>
            <person name="Sekiguchi Y."/>
            <person name="Ohashi A."/>
            <person name="Matsuura N."/>
            <person name="Tourlousse M.D."/>
        </authorList>
    </citation>
    <scope>NUCLEOTIDE SEQUENCE [LARGE SCALE GENOMIC DNA]</scope>
    <source>
        <strain evidence="4">KOME-1</strain>
    </source>
</reference>
<dbReference type="EMBL" id="DF967972">
    <property type="protein sequence ID" value="GAP15554.1"/>
    <property type="molecule type" value="Genomic_DNA"/>
</dbReference>
<dbReference type="InterPro" id="IPR018658">
    <property type="entry name" value="DUF2089"/>
</dbReference>
<name>A0A0S7BMS1_9CHLR</name>
<evidence type="ECO:0000259" key="3">
    <source>
        <dbReference type="Pfam" id="PF22747"/>
    </source>
</evidence>
<dbReference type="Proteomes" id="UP000055060">
    <property type="component" value="Unassembled WGS sequence"/>
</dbReference>
<dbReference type="AlphaFoldDB" id="A0A0S7BMS1"/>
<protein>
    <submittedName>
        <fullName evidence="4">Uncharacterized protein conserved in bacteria</fullName>
    </submittedName>
</protein>
<sequence>MNSILTKCPICGNELAVTRLYCPQCDTTIEGHFSQGRNPFANLTTEQMQFALTFIRCEGRFNRMEEELSLSYPTLRNRLNEVIRALGFDPGREEPQPAVTRLSAEDRMRILDDLAQGKITSEEAQQQLRGVKTADSVEPNPADRKA</sequence>
<feature type="domain" description="DUF2089" evidence="2">
    <location>
        <begin position="43"/>
        <end position="88"/>
    </location>
</feature>
<evidence type="ECO:0000259" key="2">
    <source>
        <dbReference type="Pfam" id="PF09862"/>
    </source>
</evidence>
<feature type="region of interest" description="Disordered" evidence="1">
    <location>
        <begin position="116"/>
        <end position="146"/>
    </location>
</feature>
<dbReference type="OrthoDB" id="9797643at2"/>
<dbReference type="InterPro" id="IPR053957">
    <property type="entry name" value="DUF2089_Zn_ribbon"/>
</dbReference>
<evidence type="ECO:0000256" key="1">
    <source>
        <dbReference type="SAM" id="MobiDB-lite"/>
    </source>
</evidence>
<dbReference type="STRING" id="360412.LARV_03345"/>
<evidence type="ECO:0000313" key="4">
    <source>
        <dbReference type="EMBL" id="GAP15554.1"/>
    </source>
</evidence>
<feature type="compositionally biased region" description="Polar residues" evidence="1">
    <location>
        <begin position="118"/>
        <end position="128"/>
    </location>
</feature>
<organism evidence="4">
    <name type="scientific">Longilinea arvoryzae</name>
    <dbReference type="NCBI Taxonomy" id="360412"/>
    <lineage>
        <taxon>Bacteria</taxon>
        <taxon>Bacillati</taxon>
        <taxon>Chloroflexota</taxon>
        <taxon>Anaerolineae</taxon>
        <taxon>Anaerolineales</taxon>
        <taxon>Anaerolineaceae</taxon>
        <taxon>Longilinea</taxon>
    </lineage>
</organism>